<dbReference type="EMBL" id="BJVI01000008">
    <property type="protein sequence ID" value="GEL17343.1"/>
    <property type="molecule type" value="Genomic_DNA"/>
</dbReference>
<dbReference type="STRING" id="1123024.GCA_000423625_02767"/>
<evidence type="ECO:0000256" key="1">
    <source>
        <dbReference type="ARBA" id="ARBA00004684"/>
    </source>
</evidence>
<reference evidence="3 4" key="1">
    <citation type="submission" date="2019-07" db="EMBL/GenBank/DDBJ databases">
        <title>Whole genome shotgun sequence of Pseudonocardia asaccharolytica NBRC 16224.</title>
        <authorList>
            <person name="Hosoyama A."/>
            <person name="Uohara A."/>
            <person name="Ohji S."/>
            <person name="Ichikawa N."/>
        </authorList>
    </citation>
    <scope>NUCLEOTIDE SEQUENCE [LARGE SCALE GENOMIC DNA]</scope>
    <source>
        <strain evidence="3 4">NBRC 16224</strain>
    </source>
</reference>
<dbReference type="InterPro" id="IPR033904">
    <property type="entry name" value="Trans_IPPS_HH"/>
</dbReference>
<dbReference type="SUPFAM" id="SSF48576">
    <property type="entry name" value="Terpenoid synthases"/>
    <property type="match status" value="1"/>
</dbReference>
<dbReference type="CDD" id="cd00683">
    <property type="entry name" value="Trans_IPPS_HH"/>
    <property type="match status" value="1"/>
</dbReference>
<dbReference type="SFLD" id="SFLDG01212">
    <property type="entry name" value="Phytoene_synthase_like"/>
    <property type="match status" value="1"/>
</dbReference>
<dbReference type="InterPro" id="IPR044843">
    <property type="entry name" value="Trans_IPPS_bact-type"/>
</dbReference>
<dbReference type="InterPro" id="IPR019845">
    <property type="entry name" value="Squalene/phytoene_synthase_CS"/>
</dbReference>
<dbReference type="GO" id="GO:0016117">
    <property type="term" value="P:carotenoid biosynthetic process"/>
    <property type="evidence" value="ECO:0007669"/>
    <property type="project" value="InterPro"/>
</dbReference>
<sequence length="303" mass="32695">MTPPRHAPSSLQGAYAACESITRSEARNFYYGIRLLPPAKRSALCAVYALARRIDDIGDGDLPAAEKARALAEVRTALRTPPDPADPVLTAVTDAADRYPIPMGAFDELVDGVERDVRMDTAGLTYQSFEDMVGYCRCVAGSVGRLCLGIFGSRPHPDADRYADALGIALQQTNILRDIREDLLNGRIYLPREDLDRFSAELVTDELGALVDKTGGLAQLITFSAARAREWYADGLRLIPLLDRRSAACAAAMAGIYRRLLEDIAADPSSVYRRRRSLSGWQKAGVAARALSGLGAVPGGATP</sequence>
<organism evidence="3 4">
    <name type="scientific">Pseudonocardia asaccharolytica DSM 44247 = NBRC 16224</name>
    <dbReference type="NCBI Taxonomy" id="1123024"/>
    <lineage>
        <taxon>Bacteria</taxon>
        <taxon>Bacillati</taxon>
        <taxon>Actinomycetota</taxon>
        <taxon>Actinomycetes</taxon>
        <taxon>Pseudonocardiales</taxon>
        <taxon>Pseudonocardiaceae</taxon>
        <taxon>Pseudonocardia</taxon>
    </lineage>
</organism>
<gene>
    <name evidence="3" type="primary">crtB</name>
    <name evidence="3" type="ORF">PA7_11800</name>
</gene>
<evidence type="ECO:0000313" key="3">
    <source>
        <dbReference type="EMBL" id="GEL17343.1"/>
    </source>
</evidence>
<dbReference type="Gene3D" id="1.10.600.10">
    <property type="entry name" value="Farnesyl Diphosphate Synthase"/>
    <property type="match status" value="1"/>
</dbReference>
<dbReference type="PANTHER" id="PTHR31480">
    <property type="entry name" value="BIFUNCTIONAL LYCOPENE CYCLASE/PHYTOENE SYNTHASE"/>
    <property type="match status" value="1"/>
</dbReference>
<keyword evidence="4" id="KW-1185">Reference proteome</keyword>
<comment type="caution">
    <text evidence="3">The sequence shown here is derived from an EMBL/GenBank/DDBJ whole genome shotgun (WGS) entry which is preliminary data.</text>
</comment>
<dbReference type="GO" id="GO:0004311">
    <property type="term" value="F:geranylgeranyl diphosphate synthase activity"/>
    <property type="evidence" value="ECO:0007669"/>
    <property type="project" value="InterPro"/>
</dbReference>
<dbReference type="GO" id="GO:0051996">
    <property type="term" value="F:squalene synthase [NAD(P)H] activity"/>
    <property type="evidence" value="ECO:0007669"/>
    <property type="project" value="InterPro"/>
</dbReference>
<name>A0A511CYK7_9PSEU</name>
<dbReference type="NCBIfam" id="TIGR03465">
    <property type="entry name" value="HpnD"/>
    <property type="match status" value="1"/>
</dbReference>
<dbReference type="Proteomes" id="UP000321328">
    <property type="component" value="Unassembled WGS sequence"/>
</dbReference>
<dbReference type="SFLD" id="SFLDG01018">
    <property type="entry name" value="Squalene/Phytoene_Synthase_Lik"/>
    <property type="match status" value="1"/>
</dbReference>
<dbReference type="UniPathway" id="UPA00799"/>
<dbReference type="SFLD" id="SFLDS00005">
    <property type="entry name" value="Isoprenoid_Synthase_Type_I"/>
    <property type="match status" value="1"/>
</dbReference>
<proteinExistence type="predicted"/>
<dbReference type="OrthoDB" id="9807580at2"/>
<dbReference type="Pfam" id="PF00494">
    <property type="entry name" value="SQS_PSY"/>
    <property type="match status" value="1"/>
</dbReference>
<accession>A0A511CYK7</accession>
<dbReference type="InterPro" id="IPR008949">
    <property type="entry name" value="Isoprenoid_synthase_dom_sf"/>
</dbReference>
<keyword evidence="2" id="KW-0808">Transferase</keyword>
<dbReference type="PROSITE" id="PS01045">
    <property type="entry name" value="SQUALEN_PHYTOEN_SYN_2"/>
    <property type="match status" value="1"/>
</dbReference>
<dbReference type="AlphaFoldDB" id="A0A511CYK7"/>
<protein>
    <submittedName>
        <fullName evidence="3">Phytoene synthase</fullName>
    </submittedName>
</protein>
<evidence type="ECO:0000313" key="4">
    <source>
        <dbReference type="Proteomes" id="UP000321328"/>
    </source>
</evidence>
<dbReference type="RefSeq" id="WP_028930503.1">
    <property type="nucleotide sequence ID" value="NZ_AUII01000011.1"/>
</dbReference>
<dbReference type="InterPro" id="IPR002060">
    <property type="entry name" value="Squ/phyt_synthse"/>
</dbReference>
<dbReference type="InterPro" id="IPR017828">
    <property type="entry name" value="SQ_synth_HpnD-like"/>
</dbReference>
<evidence type="ECO:0000256" key="2">
    <source>
        <dbReference type="ARBA" id="ARBA00022679"/>
    </source>
</evidence>
<comment type="pathway">
    <text evidence="1">Carotenoid biosynthesis; phytoene biosynthesis.</text>
</comment>